<sequence>MLVQLWLAAALAGSNMTACGHHDYPPWNWHAGGKIVGVCAEVVSTLFQRLGLNVNLDYVGPWARCQQKVASGEVDINICALRNGERESYSRFTQTPMAINDMAVFVRQPSPRLLEQREDLAGLRGAMMIGVSLGSELDTFLEDNTRIHRVNSLKQVFGLLASDRVDFVPYGRSSGRLFLRENYPDSGLADLLWPLQQGELYISVSLNSPHLDTLEKLEPMLQAPGMGQWIDQLLDKYSTLYLEQQRQTQQMP</sequence>
<feature type="domain" description="Solute-binding protein family 3/N-terminal" evidence="3">
    <location>
        <begin position="19"/>
        <end position="179"/>
    </location>
</feature>
<evidence type="ECO:0000256" key="2">
    <source>
        <dbReference type="ARBA" id="ARBA00022729"/>
    </source>
</evidence>
<evidence type="ECO:0000259" key="3">
    <source>
        <dbReference type="Pfam" id="PF00497"/>
    </source>
</evidence>
<dbReference type="PANTHER" id="PTHR35936">
    <property type="entry name" value="MEMBRANE-BOUND LYTIC MUREIN TRANSGLYCOSYLASE F"/>
    <property type="match status" value="1"/>
</dbReference>
<comment type="caution">
    <text evidence="4">The sequence shown here is derived from an EMBL/GenBank/DDBJ whole genome shotgun (WGS) entry which is preliminary data.</text>
</comment>
<keyword evidence="2" id="KW-0732">Signal</keyword>
<proteinExistence type="inferred from homology"/>
<evidence type="ECO:0000256" key="1">
    <source>
        <dbReference type="ARBA" id="ARBA00010333"/>
    </source>
</evidence>
<dbReference type="GO" id="GO:0030313">
    <property type="term" value="C:cell envelope"/>
    <property type="evidence" value="ECO:0007669"/>
    <property type="project" value="UniProtKB-ARBA"/>
</dbReference>
<dbReference type="EMBL" id="RNRV01000032">
    <property type="protein sequence ID" value="MHO05964.1"/>
    <property type="molecule type" value="Genomic_DNA"/>
</dbReference>
<organism evidence="4">
    <name type="scientific">Escherichia coli</name>
    <dbReference type="NCBI Taxonomy" id="562"/>
    <lineage>
        <taxon>Bacteria</taxon>
        <taxon>Pseudomonadati</taxon>
        <taxon>Pseudomonadota</taxon>
        <taxon>Gammaproteobacteria</taxon>
        <taxon>Enterobacterales</taxon>
        <taxon>Enterobacteriaceae</taxon>
        <taxon>Escherichia</taxon>
    </lineage>
</organism>
<dbReference type="AlphaFoldDB" id="A0A3L0W3B4"/>
<protein>
    <submittedName>
        <fullName evidence="4">Amino acid-binding protein</fullName>
    </submittedName>
</protein>
<dbReference type="PANTHER" id="PTHR35936:SF6">
    <property type="entry name" value="AMINO ACID ABC TRANSPORTER SUBSTRATE-BINDING PAAT FAMILY PROTEIN"/>
    <property type="match status" value="1"/>
</dbReference>
<name>A0A3L0W3B4_ECOLX</name>
<reference evidence="4" key="1">
    <citation type="submission" date="2018-10" db="EMBL/GenBank/DDBJ databases">
        <authorList>
            <consortium name="NARMS: The National Antimicrobial Resistance Monitoring System"/>
        </authorList>
    </citation>
    <scope>NUCLEOTIDE SEQUENCE [LARGE SCALE GENOMIC DNA]</scope>
    <source>
        <strain evidence="4">CVM N17EC0388</strain>
    </source>
</reference>
<gene>
    <name evidence="4" type="ORF">D9F05_16525</name>
</gene>
<evidence type="ECO:0000313" key="4">
    <source>
        <dbReference type="EMBL" id="MHO05964.1"/>
    </source>
</evidence>
<dbReference type="SUPFAM" id="SSF53850">
    <property type="entry name" value="Periplasmic binding protein-like II"/>
    <property type="match status" value="1"/>
</dbReference>
<comment type="similarity">
    <text evidence="1">Belongs to the bacterial solute-binding protein 3 family.</text>
</comment>
<accession>A0A3L0W3B4</accession>
<dbReference type="Gene3D" id="3.40.190.10">
    <property type="entry name" value="Periplasmic binding protein-like II"/>
    <property type="match status" value="2"/>
</dbReference>
<dbReference type="Pfam" id="PF00497">
    <property type="entry name" value="SBP_bac_3"/>
    <property type="match status" value="1"/>
</dbReference>
<dbReference type="InterPro" id="IPR001638">
    <property type="entry name" value="Solute-binding_3/MltF_N"/>
</dbReference>